<dbReference type="EMBL" id="JWZT01005362">
    <property type="protein sequence ID" value="KII61264.1"/>
    <property type="molecule type" value="Genomic_DNA"/>
</dbReference>
<name>A0A0C2MAB3_THEKT</name>
<reference evidence="1 2" key="1">
    <citation type="journal article" date="2014" name="Genome Biol. Evol.">
        <title>The genome of the myxosporean Thelohanellus kitauei shows adaptations to nutrient acquisition within its fish host.</title>
        <authorList>
            <person name="Yang Y."/>
            <person name="Xiong J."/>
            <person name="Zhou Z."/>
            <person name="Huo F."/>
            <person name="Miao W."/>
            <person name="Ran C."/>
            <person name="Liu Y."/>
            <person name="Zhang J."/>
            <person name="Feng J."/>
            <person name="Wang M."/>
            <person name="Wang M."/>
            <person name="Wang L."/>
            <person name="Yao B."/>
        </authorList>
    </citation>
    <scope>NUCLEOTIDE SEQUENCE [LARGE SCALE GENOMIC DNA]</scope>
    <source>
        <strain evidence="1">Wuqing</strain>
    </source>
</reference>
<accession>A0A0C2MAB3</accession>
<gene>
    <name evidence="1" type="ORF">RF11_14714</name>
</gene>
<sequence>MDKNIYVVEGLPRIFLFYENNLLSWKRKSSKSVISHNGGKNCEYLNFKNIYNTPCESVSILTYQAKCVVSILPSNKSLSSVIQYSPINPMIMVAPCIGIFIKGTISKDNIVLDIRLMISEDDGFS</sequence>
<dbReference type="Proteomes" id="UP000031668">
    <property type="component" value="Unassembled WGS sequence"/>
</dbReference>
<dbReference type="AlphaFoldDB" id="A0A0C2MAB3"/>
<evidence type="ECO:0000313" key="2">
    <source>
        <dbReference type="Proteomes" id="UP000031668"/>
    </source>
</evidence>
<protein>
    <submittedName>
        <fullName evidence="1">Uncharacterized protein</fullName>
    </submittedName>
</protein>
<evidence type="ECO:0000313" key="1">
    <source>
        <dbReference type="EMBL" id="KII61264.1"/>
    </source>
</evidence>
<keyword evidence="2" id="KW-1185">Reference proteome</keyword>
<organism evidence="1 2">
    <name type="scientific">Thelohanellus kitauei</name>
    <name type="common">Myxosporean</name>
    <dbReference type="NCBI Taxonomy" id="669202"/>
    <lineage>
        <taxon>Eukaryota</taxon>
        <taxon>Metazoa</taxon>
        <taxon>Cnidaria</taxon>
        <taxon>Myxozoa</taxon>
        <taxon>Myxosporea</taxon>
        <taxon>Bivalvulida</taxon>
        <taxon>Platysporina</taxon>
        <taxon>Myxobolidae</taxon>
        <taxon>Thelohanellus</taxon>
    </lineage>
</organism>
<proteinExistence type="predicted"/>
<comment type="caution">
    <text evidence="1">The sequence shown here is derived from an EMBL/GenBank/DDBJ whole genome shotgun (WGS) entry which is preliminary data.</text>
</comment>